<evidence type="ECO:0000313" key="2">
    <source>
        <dbReference type="Proteomes" id="UP000045706"/>
    </source>
</evidence>
<dbReference type="AlphaFoldDB" id="A0A0G4NP92"/>
<reference evidence="2" key="1">
    <citation type="submission" date="2015-05" db="EMBL/GenBank/DDBJ databases">
        <authorList>
            <person name="Fogelqvist Johan"/>
        </authorList>
    </citation>
    <scope>NUCLEOTIDE SEQUENCE [LARGE SCALE GENOMIC DNA]</scope>
</reference>
<proteinExistence type="predicted"/>
<name>A0A0G4NP92_VERLO</name>
<organism evidence="1 2">
    <name type="scientific">Verticillium longisporum</name>
    <name type="common">Verticillium dahliae var. longisporum</name>
    <dbReference type="NCBI Taxonomy" id="100787"/>
    <lineage>
        <taxon>Eukaryota</taxon>
        <taxon>Fungi</taxon>
        <taxon>Dikarya</taxon>
        <taxon>Ascomycota</taxon>
        <taxon>Pezizomycotina</taxon>
        <taxon>Sordariomycetes</taxon>
        <taxon>Hypocreomycetidae</taxon>
        <taxon>Glomerellales</taxon>
        <taxon>Plectosphaerellaceae</taxon>
        <taxon>Verticillium</taxon>
    </lineage>
</organism>
<feature type="non-terminal residue" evidence="1">
    <location>
        <position position="1"/>
    </location>
</feature>
<evidence type="ECO:0000313" key="1">
    <source>
        <dbReference type="EMBL" id="CRK48287.1"/>
    </source>
</evidence>
<sequence length="35" mass="3870">SRHGKGQGRHRRASEELLLAAPVPVAAHRDCRLPQ</sequence>
<accession>A0A0G4NP92</accession>
<gene>
    <name evidence="1" type="ORF">BN1723_020519</name>
</gene>
<dbReference type="EMBL" id="CVQI01037366">
    <property type="protein sequence ID" value="CRK48287.1"/>
    <property type="molecule type" value="Genomic_DNA"/>
</dbReference>
<dbReference type="Proteomes" id="UP000045706">
    <property type="component" value="Unassembled WGS sequence"/>
</dbReference>
<protein>
    <submittedName>
        <fullName evidence="1">Uncharacterized protein</fullName>
    </submittedName>
</protein>